<evidence type="ECO:0000256" key="1">
    <source>
        <dbReference type="ARBA" id="ARBA00006336"/>
    </source>
</evidence>
<dbReference type="PANTHER" id="PTHR43540:SF1">
    <property type="entry name" value="ISOCHORISMATASE HYDROLASE"/>
    <property type="match status" value="1"/>
</dbReference>
<dbReference type="OrthoDB" id="257098at2"/>
<proteinExistence type="inferred from homology"/>
<keyword evidence="2" id="KW-0378">Hydrolase</keyword>
<dbReference type="Gene3D" id="3.40.50.850">
    <property type="entry name" value="Isochorismatase-like"/>
    <property type="match status" value="1"/>
</dbReference>
<dbReference type="Pfam" id="PF00857">
    <property type="entry name" value="Isochorismatase"/>
    <property type="match status" value="1"/>
</dbReference>
<dbReference type="PANTHER" id="PTHR43540">
    <property type="entry name" value="PEROXYUREIDOACRYLATE/UREIDOACRYLATE AMIDOHYDROLASE-RELATED"/>
    <property type="match status" value="1"/>
</dbReference>
<dbReference type="RefSeq" id="WP_016182665.1">
    <property type="nucleotide sequence ID" value="NZ_JXKI01000030.1"/>
</dbReference>
<dbReference type="PATRIC" id="fig|1121865.3.peg.494"/>
<dbReference type="CDD" id="cd01014">
    <property type="entry name" value="nicotinamidase_related"/>
    <property type="match status" value="1"/>
</dbReference>
<evidence type="ECO:0000313" key="5">
    <source>
        <dbReference type="Proteomes" id="UP000014113"/>
    </source>
</evidence>
<sequence>MKALLVIDMEQGFLATKRPPRNNLQAEKKIQQLLSAFRQKHESIIHIQHVSLDPSSAFYYPQGYAFMTDFSPLEDEIVFQKQVNSAFIGTDLADYLKKQKINELILVGLTLPHCVSTTARMAGNLGFRTTVISDATASYALQDVNGHWLDAETIHQCHLAALNEEFAQIMTTEQFLNYFASSNNQL</sequence>
<dbReference type="GO" id="GO:0016787">
    <property type="term" value="F:hydrolase activity"/>
    <property type="evidence" value="ECO:0007669"/>
    <property type="project" value="UniProtKB-KW"/>
</dbReference>
<dbReference type="AlphaFoldDB" id="S1NUL2"/>
<dbReference type="SUPFAM" id="SSF52499">
    <property type="entry name" value="Isochorismatase-like hydrolases"/>
    <property type="match status" value="1"/>
</dbReference>
<dbReference type="InterPro" id="IPR050272">
    <property type="entry name" value="Isochorismatase-like_hydrls"/>
</dbReference>
<keyword evidence="5" id="KW-1185">Reference proteome</keyword>
<evidence type="ECO:0000313" key="4">
    <source>
        <dbReference type="EMBL" id="EOW84604.1"/>
    </source>
</evidence>
<protein>
    <recommendedName>
        <fullName evidence="3">Isochorismatase-like domain-containing protein</fullName>
    </recommendedName>
</protein>
<evidence type="ECO:0000259" key="3">
    <source>
        <dbReference type="Pfam" id="PF00857"/>
    </source>
</evidence>
<comment type="similarity">
    <text evidence="1">Belongs to the isochorismatase family.</text>
</comment>
<dbReference type="InterPro" id="IPR000868">
    <property type="entry name" value="Isochorismatase-like_dom"/>
</dbReference>
<reference evidence="4 5" key="1">
    <citation type="submission" date="2013-03" db="EMBL/GenBank/DDBJ databases">
        <title>The Genome Sequence of Enterococcus columbae ATCC_51263 (PacBio/Illumina hybrid assembly).</title>
        <authorList>
            <consortium name="The Broad Institute Genomics Platform"/>
            <consortium name="The Broad Institute Genome Sequencing Center for Infectious Disease"/>
            <person name="Earl A."/>
            <person name="Russ C."/>
            <person name="Gilmore M."/>
            <person name="Surin D."/>
            <person name="Walker B."/>
            <person name="Young S."/>
            <person name="Zeng Q."/>
            <person name="Gargeya S."/>
            <person name="Fitzgerald M."/>
            <person name="Haas B."/>
            <person name="Abouelleil A."/>
            <person name="Allen A.W."/>
            <person name="Alvarado L."/>
            <person name="Arachchi H.M."/>
            <person name="Berlin A.M."/>
            <person name="Chapman S.B."/>
            <person name="Gainer-Dewar J."/>
            <person name="Goldberg J."/>
            <person name="Griggs A."/>
            <person name="Gujja S."/>
            <person name="Hansen M."/>
            <person name="Howarth C."/>
            <person name="Imamovic A."/>
            <person name="Ireland A."/>
            <person name="Larimer J."/>
            <person name="McCowan C."/>
            <person name="Murphy C."/>
            <person name="Pearson M."/>
            <person name="Poon T.W."/>
            <person name="Priest M."/>
            <person name="Roberts A."/>
            <person name="Saif S."/>
            <person name="Shea T."/>
            <person name="Sisk P."/>
            <person name="Sykes S."/>
            <person name="Wortman J."/>
            <person name="Nusbaum C."/>
            <person name="Birren B."/>
        </authorList>
    </citation>
    <scope>NUCLEOTIDE SEQUENCE [LARGE SCALE GENOMIC DNA]</scope>
    <source>
        <strain evidence="4 5">ATCC 51263</strain>
    </source>
</reference>
<dbReference type="InterPro" id="IPR036380">
    <property type="entry name" value="Isochorismatase-like_sf"/>
</dbReference>
<dbReference type="Proteomes" id="UP000014113">
    <property type="component" value="Unassembled WGS sequence"/>
</dbReference>
<accession>S1NUL2</accession>
<dbReference type="eggNOG" id="COG1335">
    <property type="taxonomic scope" value="Bacteria"/>
</dbReference>
<organism evidence="4 5">
    <name type="scientific">Enterococcus columbae DSM 7374 = ATCC 51263</name>
    <dbReference type="NCBI Taxonomy" id="1121865"/>
    <lineage>
        <taxon>Bacteria</taxon>
        <taxon>Bacillati</taxon>
        <taxon>Bacillota</taxon>
        <taxon>Bacilli</taxon>
        <taxon>Lactobacillales</taxon>
        <taxon>Enterococcaceae</taxon>
        <taxon>Enterococcus</taxon>
    </lineage>
</organism>
<evidence type="ECO:0000256" key="2">
    <source>
        <dbReference type="ARBA" id="ARBA00022801"/>
    </source>
</evidence>
<feature type="domain" description="Isochorismatase-like" evidence="3">
    <location>
        <begin position="3"/>
        <end position="174"/>
    </location>
</feature>
<gene>
    <name evidence="4" type="ORF">I568_01100</name>
</gene>
<dbReference type="EMBL" id="ASWJ01000004">
    <property type="protein sequence ID" value="EOW84604.1"/>
    <property type="molecule type" value="Genomic_DNA"/>
</dbReference>
<name>S1NUL2_9ENTE</name>
<comment type="caution">
    <text evidence="4">The sequence shown here is derived from an EMBL/GenBank/DDBJ whole genome shotgun (WGS) entry which is preliminary data.</text>
</comment>
<dbReference type="STRING" id="1121865.OMW_00502"/>